<evidence type="ECO:0000256" key="13">
    <source>
        <dbReference type="ARBA" id="ARBA00023273"/>
    </source>
</evidence>
<dbReference type="InterPro" id="IPR024743">
    <property type="entry name" value="Dynein_HC_stalk"/>
</dbReference>
<keyword evidence="3" id="KW-0963">Cytoplasm</keyword>
<dbReference type="FunFam" id="1.20.58.1120:FF:000004">
    <property type="entry name" value="Dynein axonemal heavy chain 5"/>
    <property type="match status" value="1"/>
</dbReference>
<dbReference type="FunFam" id="1.20.140.100:FF:000003">
    <property type="entry name" value="Dynein, axonemal, heavy chain 5"/>
    <property type="match status" value="1"/>
</dbReference>
<evidence type="ECO:0000256" key="4">
    <source>
        <dbReference type="ARBA" id="ARBA00022701"/>
    </source>
</evidence>
<dbReference type="InterPro" id="IPR041228">
    <property type="entry name" value="Dynein_C"/>
</dbReference>
<dbReference type="Pfam" id="PF08385">
    <property type="entry name" value="DHC_N1"/>
    <property type="match status" value="1"/>
</dbReference>
<keyword evidence="9 14" id="KW-0175">Coiled coil</keyword>
<dbReference type="GO" id="GO:0097729">
    <property type="term" value="C:9+2 motile cilium"/>
    <property type="evidence" value="ECO:0007669"/>
    <property type="project" value="UniProtKB-ARBA"/>
</dbReference>
<dbReference type="FunFam" id="1.20.1270.280:FF:000002">
    <property type="entry name" value="Dynein heavy chain 5, axonemal"/>
    <property type="match status" value="1"/>
</dbReference>
<dbReference type="FunFam" id="3.40.50.300:FF:000049">
    <property type="entry name" value="Dynein, axonemal, heavy chain 5"/>
    <property type="match status" value="1"/>
</dbReference>
<dbReference type="Gene3D" id="1.10.8.720">
    <property type="entry name" value="Region D6 of dynein motor"/>
    <property type="match status" value="1"/>
</dbReference>
<dbReference type="Pfam" id="PF12781">
    <property type="entry name" value="AAA_9"/>
    <property type="match status" value="1"/>
</dbReference>
<dbReference type="InterPro" id="IPR041658">
    <property type="entry name" value="AAA_lid_11"/>
</dbReference>
<reference evidence="16 17" key="1">
    <citation type="submission" date="2023-03" db="EMBL/GenBank/DDBJ databases">
        <title>Genome insight into feeding habits of ladybird beetles.</title>
        <authorList>
            <person name="Li H.-S."/>
            <person name="Huang Y.-H."/>
            <person name="Pang H."/>
        </authorList>
    </citation>
    <scope>NUCLEOTIDE SEQUENCE [LARGE SCALE GENOMIC DNA]</scope>
    <source>
        <strain evidence="16">SYSU_2023b</strain>
        <tissue evidence="16">Whole body</tissue>
    </source>
</reference>
<evidence type="ECO:0000256" key="14">
    <source>
        <dbReference type="SAM" id="Coils"/>
    </source>
</evidence>
<comment type="similarity">
    <text evidence="2">Belongs to the dynein heavy chain family.</text>
</comment>
<keyword evidence="10" id="KW-0969">Cilium</keyword>
<feature type="coiled-coil region" evidence="14">
    <location>
        <begin position="2842"/>
        <end position="2872"/>
    </location>
</feature>
<dbReference type="Gene3D" id="1.20.1270.280">
    <property type="match status" value="1"/>
</dbReference>
<keyword evidence="12" id="KW-0206">Cytoskeleton</keyword>
<dbReference type="InterPro" id="IPR043160">
    <property type="entry name" value="Dynein_C_barrel"/>
</dbReference>
<dbReference type="GO" id="GO:0007018">
    <property type="term" value="P:microtubule-based movement"/>
    <property type="evidence" value="ECO:0007669"/>
    <property type="project" value="InterPro"/>
</dbReference>
<dbReference type="InterPro" id="IPR024317">
    <property type="entry name" value="Dynein_heavy_chain_D4_dom"/>
</dbReference>
<evidence type="ECO:0000256" key="6">
    <source>
        <dbReference type="ARBA" id="ARBA00022741"/>
    </source>
</evidence>
<dbReference type="FunFam" id="1.10.8.720:FF:000004">
    <property type="entry name" value="Dynein heavy chain 5, axonemal"/>
    <property type="match status" value="1"/>
</dbReference>
<dbReference type="SMART" id="SM00382">
    <property type="entry name" value="AAA"/>
    <property type="match status" value="3"/>
</dbReference>
<dbReference type="SUPFAM" id="SSF52540">
    <property type="entry name" value="P-loop containing nucleoside triphosphate hydrolases"/>
    <property type="match status" value="4"/>
</dbReference>
<dbReference type="Gene3D" id="1.10.8.710">
    <property type="match status" value="1"/>
</dbReference>
<keyword evidence="11" id="KW-0505">Motor protein</keyword>
<dbReference type="GO" id="GO:0045505">
    <property type="term" value="F:dynein intermediate chain binding"/>
    <property type="evidence" value="ECO:0007669"/>
    <property type="project" value="InterPro"/>
</dbReference>
<dbReference type="Proteomes" id="UP001431783">
    <property type="component" value="Unassembled WGS sequence"/>
</dbReference>
<dbReference type="Pfam" id="PF18198">
    <property type="entry name" value="AAA_lid_11"/>
    <property type="match status" value="1"/>
</dbReference>
<dbReference type="InterPro" id="IPR042228">
    <property type="entry name" value="Dynein_linker_3"/>
</dbReference>
<dbReference type="Pfam" id="PF17857">
    <property type="entry name" value="AAA_lid_1"/>
    <property type="match status" value="1"/>
</dbReference>
<keyword evidence="13" id="KW-0966">Cell projection</keyword>
<evidence type="ECO:0000256" key="5">
    <source>
        <dbReference type="ARBA" id="ARBA00022737"/>
    </source>
</evidence>
<dbReference type="FunFam" id="3.40.50.300:FF:001080">
    <property type="entry name" value="Dynein, axonemal, heavy chain 5"/>
    <property type="match status" value="1"/>
</dbReference>
<dbReference type="InterPro" id="IPR035699">
    <property type="entry name" value="AAA_6"/>
</dbReference>
<dbReference type="FunFam" id="1.10.287.2620:FF:000003">
    <property type="entry name" value="Dynein, axonemal, heavy chain 5"/>
    <property type="match status" value="1"/>
</dbReference>
<dbReference type="EMBL" id="JARQZJ010000128">
    <property type="protein sequence ID" value="KAK9891390.1"/>
    <property type="molecule type" value="Genomic_DNA"/>
</dbReference>
<dbReference type="InterPro" id="IPR035706">
    <property type="entry name" value="AAA_9"/>
</dbReference>
<dbReference type="FunFam" id="1.10.8.1220:FF:000001">
    <property type="entry name" value="Dynein axonemal heavy chain 5"/>
    <property type="match status" value="1"/>
</dbReference>
<keyword evidence="17" id="KW-1185">Reference proteome</keyword>
<evidence type="ECO:0000259" key="15">
    <source>
        <dbReference type="SMART" id="SM00382"/>
    </source>
</evidence>
<evidence type="ECO:0000256" key="7">
    <source>
        <dbReference type="ARBA" id="ARBA00022840"/>
    </source>
</evidence>
<dbReference type="Pfam" id="PF12777">
    <property type="entry name" value="MT"/>
    <property type="match status" value="1"/>
</dbReference>
<dbReference type="Gene3D" id="3.10.490.20">
    <property type="match status" value="1"/>
</dbReference>
<evidence type="ECO:0000256" key="2">
    <source>
        <dbReference type="ARBA" id="ARBA00008887"/>
    </source>
</evidence>
<evidence type="ECO:0000313" key="17">
    <source>
        <dbReference type="Proteomes" id="UP001431783"/>
    </source>
</evidence>
<dbReference type="Gene3D" id="1.20.920.30">
    <property type="match status" value="1"/>
</dbReference>
<dbReference type="Pfam" id="PF08393">
    <property type="entry name" value="DHC_N2"/>
    <property type="match status" value="1"/>
</dbReference>
<dbReference type="Gene3D" id="1.10.472.130">
    <property type="match status" value="1"/>
</dbReference>
<dbReference type="FunFam" id="1.20.920.20:FF:000001">
    <property type="entry name" value="dynein heavy chain 2, axonemal"/>
    <property type="match status" value="1"/>
</dbReference>
<dbReference type="PANTHER" id="PTHR46532:SF4">
    <property type="entry name" value="AAA+ ATPASE DOMAIN-CONTAINING PROTEIN"/>
    <property type="match status" value="1"/>
</dbReference>
<evidence type="ECO:0000256" key="8">
    <source>
        <dbReference type="ARBA" id="ARBA00023017"/>
    </source>
</evidence>
<dbReference type="InterPro" id="IPR013602">
    <property type="entry name" value="Dynein_heavy_linker"/>
</dbReference>
<accession>A0AAW1VCM0</accession>
<feature type="coiled-coil region" evidence="14">
    <location>
        <begin position="2623"/>
        <end position="2650"/>
    </location>
</feature>
<dbReference type="Gene3D" id="6.10.140.1060">
    <property type="match status" value="1"/>
</dbReference>
<protein>
    <recommendedName>
        <fullName evidence="15">AAA+ ATPase domain-containing protein</fullName>
    </recommendedName>
</protein>
<dbReference type="Pfam" id="PF12775">
    <property type="entry name" value="AAA_7"/>
    <property type="match status" value="1"/>
</dbReference>
<dbReference type="Gene3D" id="1.10.8.1220">
    <property type="match status" value="1"/>
</dbReference>
<dbReference type="FunFam" id="3.40.50.300:FF:000044">
    <property type="entry name" value="Dynein heavy chain 5, axonemal"/>
    <property type="match status" value="1"/>
</dbReference>
<dbReference type="Pfam" id="PF12774">
    <property type="entry name" value="AAA_6"/>
    <property type="match status" value="1"/>
</dbReference>
<dbReference type="InterPro" id="IPR003593">
    <property type="entry name" value="AAA+_ATPase"/>
</dbReference>
<dbReference type="Pfam" id="PF18199">
    <property type="entry name" value="Dynein_C"/>
    <property type="match status" value="1"/>
</dbReference>
<evidence type="ECO:0000256" key="10">
    <source>
        <dbReference type="ARBA" id="ARBA00023069"/>
    </source>
</evidence>
<keyword evidence="8" id="KW-0243">Dynein</keyword>
<comment type="subcellular location">
    <subcellularLocation>
        <location evidence="1">Cytoplasm</location>
        <location evidence="1">Cytoskeleton</location>
        <location evidence="1">Cilium axoneme</location>
    </subcellularLocation>
</comment>
<dbReference type="Gene3D" id="3.20.180.20">
    <property type="entry name" value="Dynein heavy chain, N-terminal domain 2"/>
    <property type="match status" value="1"/>
</dbReference>
<dbReference type="FunFam" id="1.10.8.710:FF:000003">
    <property type="entry name" value="Dynein axonemal heavy chain 5"/>
    <property type="match status" value="1"/>
</dbReference>
<feature type="domain" description="AAA+ ATPase" evidence="15">
    <location>
        <begin position="1979"/>
        <end position="2127"/>
    </location>
</feature>
<evidence type="ECO:0000256" key="12">
    <source>
        <dbReference type="ARBA" id="ARBA00023212"/>
    </source>
</evidence>
<feature type="domain" description="AAA+ ATPase" evidence="15">
    <location>
        <begin position="1652"/>
        <end position="1807"/>
    </location>
</feature>
<dbReference type="FunFam" id="3.40.50.300:FF:000320">
    <property type="entry name" value="Dynein, axonemal, heavy chain 5"/>
    <property type="match status" value="1"/>
</dbReference>
<dbReference type="PANTHER" id="PTHR46532">
    <property type="entry name" value="MALE FERTILITY FACTOR KL5"/>
    <property type="match status" value="1"/>
</dbReference>
<dbReference type="FunFam" id="3.20.180.20:FF:000001">
    <property type="entry name" value="Dynein axonemal heavy chain 5"/>
    <property type="match status" value="1"/>
</dbReference>
<dbReference type="GO" id="GO:0008569">
    <property type="term" value="F:minus-end-directed microtubule motor activity"/>
    <property type="evidence" value="ECO:0007669"/>
    <property type="project" value="InterPro"/>
</dbReference>
<dbReference type="FunFam" id="3.40.50.300:FF:001221">
    <property type="entry name" value="Axonemal dynein heavy chain 8"/>
    <property type="match status" value="1"/>
</dbReference>
<dbReference type="InterPro" id="IPR013594">
    <property type="entry name" value="Dynein_heavy_tail"/>
</dbReference>
<organism evidence="16 17">
    <name type="scientific">Henosepilachna vigintioctopunctata</name>
    <dbReference type="NCBI Taxonomy" id="420089"/>
    <lineage>
        <taxon>Eukaryota</taxon>
        <taxon>Metazoa</taxon>
        <taxon>Ecdysozoa</taxon>
        <taxon>Arthropoda</taxon>
        <taxon>Hexapoda</taxon>
        <taxon>Insecta</taxon>
        <taxon>Pterygota</taxon>
        <taxon>Neoptera</taxon>
        <taxon>Endopterygota</taxon>
        <taxon>Coleoptera</taxon>
        <taxon>Polyphaga</taxon>
        <taxon>Cucujiformia</taxon>
        <taxon>Coccinelloidea</taxon>
        <taxon>Coccinellidae</taxon>
        <taxon>Epilachninae</taxon>
        <taxon>Epilachnini</taxon>
        <taxon>Henosepilachna</taxon>
    </lineage>
</organism>
<dbReference type="GO" id="GO:0005858">
    <property type="term" value="C:axonemal dynein complex"/>
    <property type="evidence" value="ECO:0007669"/>
    <property type="project" value="TreeGrafter"/>
</dbReference>
<dbReference type="FunFam" id="1.20.920.30:FF:000004">
    <property type="entry name" value="Dynein axonemal heavy chain 5"/>
    <property type="match status" value="1"/>
</dbReference>
<dbReference type="Gene3D" id="1.20.58.1120">
    <property type="match status" value="1"/>
</dbReference>
<dbReference type="Gene3D" id="1.10.287.2620">
    <property type="match status" value="1"/>
</dbReference>
<dbReference type="InterPro" id="IPR026983">
    <property type="entry name" value="DHC"/>
</dbReference>
<dbReference type="Gene3D" id="1.20.140.100">
    <property type="entry name" value="Dynein heavy chain, N-terminal domain 2"/>
    <property type="match status" value="1"/>
</dbReference>
<dbReference type="InterPro" id="IPR042222">
    <property type="entry name" value="Dynein_2_N"/>
</dbReference>
<sequence length="4028" mass="463465">MFILVAAHFSGSQSPQSVRFEKLNLPCLHLDERYLEAMVMFQEELEVLRDRYNEERQSPLVPKYMPPASGRVRWIRQYYKRIEEPMLIFSTKERVVKHRKVQKCIQLFNALAMVFLHYEQLYHEAWCQFAIQVRHCLNSPIMVRHPTTRRYRLNFDPHILECIREAEYMYRLRLAVPDVGQILVFCKDKILYSYQVTKKLIERNDALRSNIPPLFMQLMRALLHKIEVAFLPAFSTITWTSMKIPEFAAGVSKLLDEVDLFVKEVTDMKEARIDEIFEIIAGTSLVFLPDVPLSPKDFLDANIRYRNKIVRKLERMSVKTERAVIALITKFLDVIDDAALQQGKYDWLDPELAVKPVSSSSKLHGGADAAFKELIGKPPLDLATLKTDCVELFSYFNMKFTEALVKMFKVSLEQLKQKAGSVQSGVKTIPMMRTKMQLQIPNNVINPDLNVIQSIFAQVIANVLESNRYIHLWGQRGTAPPKTLKPKRKDSDTSMAPKPVELNYYKQVTENKEVVRLYMSLQGVAYLVRPDVELLLKKYLNYAYLWNENREKIIDEFCERGPLPVEITEKFKEYEAIAEEIEAIPNAVVLGPIQIDMDEYKLALLVESNAWKYILGMNLSQRNKQKLNKMVDFIKFQEKIMARNIKDLDDCRLAMQCLERIRDNFIEMDLDLGAMEEAYGIFNRFKIDVPREDMERVDTLRFNFENMGVHAKQTQESIYEAQAPLLDELTAGVEKFASEVETFDQDFENKGPMIPGLEAREASDRVLVFQDRFDELWRKFEMYSSGERLFGLEVKDYPVLHKRKKEFNLLNKLYGLYLQVNKSIDGYYDILWSDVDTEIIMTELGDFQNRCRKLPKALKDWPAFLDLKKKIDDFNETCPLLELMANKAMKERHWKRLSATCNYQFDIDSPTFTLRNIMEAPLLQYKDDVEDICISAVKEKDIEAKLKQVIADWAVVDLSFSSFKGRGELLLKGTETGEIIMALEDSLMIMNSLLSNRYNTPFKREIQLWVHKLVTTSEILEKWMLVQNLWVYLEAVFVGGDIAKQLPAEAKRFNNIDKSWVKIMARAREVVNAVECCTGDETMGQLLPHLLEQLESCQKSLTGYLESKRLLFPRFFFISDPVLLEILGQSSDPTSIRPHLLSLFDAVASVDFDEKRPDYIINMKSANKEVVPFEKPVQCAGGVEFWLNTLLSTVKATVQQVIAVQAQCLNDPEYNFVTGFQQFCGQAGLLGIQLLWTRDSEIAMRRSRIDKTIMKMTNKKFLDLLNDLIDLTSKDLTKLRRTQFETMVTIHVHQKDIFDDMVKLKIRSTQDFHWQKQSRFYFSDETDEVVVRITDVIFDYQNEYLGITERLAITPLTDRCYITLAQAIWINMGGAPAGPAGTGKTETVKDMGRTLGKFVVVFNCSDQMDFRGLGRIFKGLAQSGTWGCFDEFNRIELPVLSVAAQQIYIVLIARKERKSVFVFMDGDNVSMNIEFGIFLTMNPGYAGRQELPENLKIMFRSVAMMVPDRQIIIRVKLASCGFKDNIYLARKFFTLYSLCEGQLSKQVHYDFGLRNILSVLRTLGAQKRANPGDSEETTVMRVLKEMNLSKLIDEDEPLFLSLNEDMFPGIKLTTHSWKDLQKAITNQSAQMGMINYPTWNLKIVQLYETSLVRHGLMVLGPTGAGKTECMHCLMRSFTEMGMPHKELRMNPKAITAPQMFGKLDVATNDWTDGIFSTLWRRTLKFKKTDFCWLVLDGPVDAVWIENLNSVLDDNKTLTLANGDRIVMSNNCKLVFEPDNVDNASPATISRMGMVFMSSSVLPWGPILDGWLKTRSQQEGEAFRPMFGKIYKDAQDYVIQKLKPKMFLREAVYIRQCYDVLQGILDIGDEPKTWTEKQMERLFLFSLMWSLGALLELDDRDKLEQFVLKHSSKMDWPKAGPNETIFEYFVNPDNGRWQHWTERVEQFIYPSDSVLEFTSILVPNVDNVRTAFLIETICKQSKAVLLIGEQGTAKTVMVQGYLTSFDPEYKLSKSFNFSSATTPNMVQRIIESYVDKRVGTTYGPPAGKTLSVFIDDINMPVINDWGDQITNEIVRQLMECGGFYSLDKPGDFSTIVDVMFLAAMIHPGGGRNDIPHRLKRQFSIFNCTLPSTTSMDLIFKQIACGYFCIERFSQPVVDMVAKMIKLTRHAWEKTKVKMLPTPAKFHYVFNLRDLSRIWQGILTVQGEECPNEVSLLKLWRHECHRVISDRFTEENDKAWFIKNLKDTITIDLGEDAQFYTDEEVFWVDFLREIPDATGDEPEDFVFEAPKIYEEIPSWEFLKEKLFSFMDLYNEQVRGALMDMVFFHDAMVNLMIISRIIRTARGNALLVGVGGSGKQSLTKLASFIANYKSYQIQLTRSYNLNNLMEDIKYLYRVAGLEGRGITFIFTDNDIKDETFLESLNNILSSGEIANLFPKDELDEIQSSLIPIMKKAQPKRPPTIDNLYDFFISRSRSNIHVVLCFSPLINAKFQTKINLQLGDFIKGRRKFRSRALKFPGLISGCTVNWFAKWPRDALVEVASHFLEKFPVVCVPEVKSELIQIMGEIQDGVANTCVQYFDRFRRRTFVTPKTFISFLDFYKTLYKKKLDGIEVLAHRMKTGLSKLVEAQASVDELRKELAVKEIEVNAASEAAEQVLSEVLAASEIANKIKEEALTVKERAEHLVNVISVDQKEAETKLLAAKPALDAAEAALLTIKASDIATVRKLGKPPYLIMVIMDVVLIYFKRKLDKVQRDTVNEKEFTIPSWNESLKMLADTRFLNKLQDYPKDTINAETIDLVIPYLRLENYTYEIAKNVCGNVAGLVSWTIAMAAFYEVNKEVLPLKANLQIQQAKLNRAEEELNAAMTLLASKEEEVRQCQTMYEEAMTHKQAVFDDAMKVKNKMDAATALINGLAGERIRWTDQLQQFKAETERLVGDVVILVGFLGYCGPFNQEFRNQLQKTWLDALIRRKIPVTATLSIIESLTDTATMGEWNLQGLPTDELSTQNGIISRKAWIKNKEKQNNLIVTSLNHKYFRNHIEDAVSLGYPMIIEDINEELDPVLDSVLEKSYIKIGTSFKVKVGDKEVDVNMNFRVYITTKLANPSYTPEIFARTSVVDFTVTIKGLEDQLLGRVILTEKRELETERTQLMIDVTANRRKMQELEENLLYKLTTTQGSLLDDDTVIGVLNVTKTTFLEVQEKLTVARETEIKINAAREEFRPVATRGSVLYFLIVSMAMVNIMYQTSLVQFLERFDLSMARSEKSPITSKRIHSINEYLTFEIYKYKSRGLYEMHKYMFVLLLTLKIDLERGVITHEEFQNFIKGGAALDLNTCPPKPAKWITDSTWLNLVELSNLRHYQYIVQQVVDNDKVWKNWFDKDAPEDAVFPQNYNTLDTFRKLLIVRAWCPDRTMVQSRKYIANSMGQKFAEPVILNFEIMYGESRPLTPMICFLTIGSDPTPYIEQLAKKLEFGCKSISMGQGQEVHARKMLAAAMQDGFWALLQNCHLSLDYMHEVLSLFLELEKGIGTCHPDFRFWMTTEEHDQFPISLLQICIKFTNEAPSGVRAGLLRTYTSMNQDMLDYSDAWQYIPLIYAISFMHTCVQERRKFGPLGWNIPYEFNSADWLASCIFVQNHLDDIDPKRGVSWVTLRYMLGEVHYGGRVTDDFDKRLLNTFCSYWFHDALFESNFEFAKGYKVVRFKQVSEYLTHIDSFASTDPPQVYGLHPNANITYQTNTTSSMLYQMLSIQPKESGGGGGETREASVTRQAIDMLSKMPASYDLFEVKDRIRIMGHLNPLNIFLKQEIDRMQKVIGNVRSTLKDLLLAIEGTIIMNESLQDALDNIYDARVPAVWVRGSWAAASLGFWFTELLDRDVQFRSWCFKGRPPCFWMAGFFNPQGFLTAMKQEVARAHKGWALDQVFMTNEVQKATKEETFVSPAEGVYVYGLYLDGAGWDKRNTKLCEATNKVLYTMLPVILITASYQTMQSGPNLYECPVYKKARRTDLNYITTLNLITTKSPDHWVLRGVALLCDTQ</sequence>
<dbReference type="FunFam" id="3.10.490.20:FF:000010">
    <property type="entry name" value="Dynein heavy chain, putative"/>
    <property type="match status" value="1"/>
</dbReference>
<comment type="caution">
    <text evidence="16">The sequence shown here is derived from an EMBL/GenBank/DDBJ whole genome shotgun (WGS) entry which is preliminary data.</text>
</comment>
<dbReference type="InterPro" id="IPR043157">
    <property type="entry name" value="Dynein_AAA1S"/>
</dbReference>
<dbReference type="Gene3D" id="1.20.920.20">
    <property type="match status" value="1"/>
</dbReference>
<evidence type="ECO:0000256" key="3">
    <source>
        <dbReference type="ARBA" id="ARBA00022490"/>
    </source>
</evidence>
<dbReference type="Gene3D" id="3.40.50.300">
    <property type="entry name" value="P-loop containing nucleotide triphosphate hydrolases"/>
    <property type="match status" value="5"/>
</dbReference>
<keyword evidence="4" id="KW-0493">Microtubule</keyword>
<dbReference type="InterPro" id="IPR042219">
    <property type="entry name" value="AAA_lid_11_sf"/>
</dbReference>
<evidence type="ECO:0000256" key="1">
    <source>
        <dbReference type="ARBA" id="ARBA00004430"/>
    </source>
</evidence>
<keyword evidence="5" id="KW-0677">Repeat</keyword>
<dbReference type="InterPro" id="IPR004273">
    <property type="entry name" value="Dynein_heavy_D6_P-loop"/>
</dbReference>
<dbReference type="InterPro" id="IPR027417">
    <property type="entry name" value="P-loop_NTPase"/>
</dbReference>
<dbReference type="InterPro" id="IPR041589">
    <property type="entry name" value="DNAH3_AAA_lid_1"/>
</dbReference>
<keyword evidence="6" id="KW-0547">Nucleotide-binding</keyword>
<evidence type="ECO:0000256" key="11">
    <source>
        <dbReference type="ARBA" id="ARBA00023175"/>
    </source>
</evidence>
<dbReference type="Pfam" id="PF12780">
    <property type="entry name" value="AAA_8"/>
    <property type="match status" value="2"/>
</dbReference>
<dbReference type="GO" id="GO:0005874">
    <property type="term" value="C:microtubule"/>
    <property type="evidence" value="ECO:0007669"/>
    <property type="project" value="UniProtKB-KW"/>
</dbReference>
<keyword evidence="7" id="KW-0067">ATP-binding</keyword>
<dbReference type="InterPro" id="IPR041466">
    <property type="entry name" value="Dynein_AAA5_ext"/>
</dbReference>
<dbReference type="Pfam" id="PF17852">
    <property type="entry name" value="Dynein_AAA_lid"/>
    <property type="match status" value="1"/>
</dbReference>
<gene>
    <name evidence="16" type="ORF">WA026_014631</name>
</gene>
<evidence type="ECO:0000256" key="9">
    <source>
        <dbReference type="ARBA" id="ARBA00023054"/>
    </source>
</evidence>
<name>A0AAW1VCM0_9CUCU</name>
<evidence type="ECO:0000313" key="16">
    <source>
        <dbReference type="EMBL" id="KAK9891390.1"/>
    </source>
</evidence>
<proteinExistence type="inferred from homology"/>
<feature type="domain" description="AAA+ ATPase" evidence="15">
    <location>
        <begin position="1373"/>
        <end position="1509"/>
    </location>
</feature>
<dbReference type="GO" id="GO:0051959">
    <property type="term" value="F:dynein light intermediate chain binding"/>
    <property type="evidence" value="ECO:0007669"/>
    <property type="project" value="InterPro"/>
</dbReference>
<dbReference type="Pfam" id="PF03028">
    <property type="entry name" value="Dynein_heavy"/>
    <property type="match status" value="1"/>
</dbReference>
<dbReference type="GO" id="GO:0005524">
    <property type="term" value="F:ATP binding"/>
    <property type="evidence" value="ECO:0007669"/>
    <property type="project" value="UniProtKB-KW"/>
</dbReference>